<evidence type="ECO:0000259" key="3">
    <source>
        <dbReference type="Pfam" id="PF08585"/>
    </source>
</evidence>
<evidence type="ECO:0000256" key="2">
    <source>
        <dbReference type="ARBA" id="ARBA00018987"/>
    </source>
</evidence>
<dbReference type="Proteomes" id="UP000654370">
    <property type="component" value="Unassembled WGS sequence"/>
</dbReference>
<dbReference type="PANTHER" id="PTHR14790:SF15">
    <property type="entry name" value="RECQ-MEDIATED GENOME INSTABILITY PROTEIN 1"/>
    <property type="match status" value="1"/>
</dbReference>
<dbReference type="Pfam" id="PF08585">
    <property type="entry name" value="RMI1_N_C"/>
    <property type="match status" value="1"/>
</dbReference>
<protein>
    <recommendedName>
        <fullName evidence="2">RecQ-mediated genome instability protein 1</fullName>
    </recommendedName>
</protein>
<keyword evidence="5" id="KW-1185">Reference proteome</keyword>
<evidence type="ECO:0000313" key="4">
    <source>
        <dbReference type="EMBL" id="KAG2183224.1"/>
    </source>
</evidence>
<evidence type="ECO:0000256" key="1">
    <source>
        <dbReference type="ARBA" id="ARBA00006395"/>
    </source>
</evidence>
<dbReference type="OrthoDB" id="2437993at2759"/>
<reference evidence="4" key="1">
    <citation type="submission" date="2020-12" db="EMBL/GenBank/DDBJ databases">
        <title>Metabolic potential, ecology and presence of endohyphal bacteria is reflected in genomic diversity of Mucoromycotina.</title>
        <authorList>
            <person name="Muszewska A."/>
            <person name="Okrasinska A."/>
            <person name="Steczkiewicz K."/>
            <person name="Drgas O."/>
            <person name="Orlowska M."/>
            <person name="Perlinska-Lenart U."/>
            <person name="Aleksandrzak-Piekarczyk T."/>
            <person name="Szatraj K."/>
            <person name="Zielenkiewicz U."/>
            <person name="Pilsyk S."/>
            <person name="Malc E."/>
            <person name="Mieczkowski P."/>
            <person name="Kruszewska J.S."/>
            <person name="Biernat P."/>
            <person name="Pawlowska J."/>
        </authorList>
    </citation>
    <scope>NUCLEOTIDE SEQUENCE</scope>
    <source>
        <strain evidence="4">WA0000067209</strain>
    </source>
</reference>
<dbReference type="GO" id="GO:0016604">
    <property type="term" value="C:nuclear body"/>
    <property type="evidence" value="ECO:0007669"/>
    <property type="project" value="TreeGrafter"/>
</dbReference>
<accession>A0A8H7PYV1</accession>
<dbReference type="PANTHER" id="PTHR14790">
    <property type="entry name" value="RECQ-MEDIATED GENOME INSTABILITY PROTEIN 1 RMI1"/>
    <property type="match status" value="1"/>
</dbReference>
<comment type="similarity">
    <text evidence="1">Belongs to the RMI1 family.</text>
</comment>
<dbReference type="GO" id="GO:0031422">
    <property type="term" value="C:RecQ family helicase-topoisomerase III complex"/>
    <property type="evidence" value="ECO:0007669"/>
    <property type="project" value="TreeGrafter"/>
</dbReference>
<dbReference type="EMBL" id="JAEPQZ010000003">
    <property type="protein sequence ID" value="KAG2183224.1"/>
    <property type="molecule type" value="Genomic_DNA"/>
</dbReference>
<proteinExistence type="inferred from homology"/>
<dbReference type="Gene3D" id="2.40.50.770">
    <property type="entry name" value="RecQ-mediated genome instability protein Rmi1, C-terminal domain"/>
    <property type="match status" value="1"/>
</dbReference>
<dbReference type="InterPro" id="IPR013894">
    <property type="entry name" value="RMI1_OB"/>
</dbReference>
<feature type="domain" description="RecQ mediated genome instability protein 1 OB-fold" evidence="3">
    <location>
        <begin position="75"/>
        <end position="195"/>
    </location>
</feature>
<dbReference type="SMART" id="SM01161">
    <property type="entry name" value="DUF1767"/>
    <property type="match status" value="1"/>
</dbReference>
<dbReference type="GO" id="GO:0000724">
    <property type="term" value="P:double-strand break repair via homologous recombination"/>
    <property type="evidence" value="ECO:0007669"/>
    <property type="project" value="TreeGrafter"/>
</dbReference>
<comment type="caution">
    <text evidence="4">The sequence shown here is derived from an EMBL/GenBank/DDBJ whole genome shotgun (WGS) entry which is preliminary data.</text>
</comment>
<gene>
    <name evidence="4" type="ORF">INT43_006228</name>
</gene>
<organism evidence="4 5">
    <name type="scientific">Mortierella isabellina</name>
    <name type="common">Filamentous fungus</name>
    <name type="synonym">Umbelopsis isabellina</name>
    <dbReference type="NCBI Taxonomy" id="91625"/>
    <lineage>
        <taxon>Eukaryota</taxon>
        <taxon>Fungi</taxon>
        <taxon>Fungi incertae sedis</taxon>
        <taxon>Mucoromycota</taxon>
        <taxon>Mucoromycotina</taxon>
        <taxon>Umbelopsidomycetes</taxon>
        <taxon>Umbelopsidales</taxon>
        <taxon>Umbelopsidaceae</taxon>
        <taxon>Umbelopsis</taxon>
    </lineage>
</organism>
<name>A0A8H7PYV1_MORIS</name>
<dbReference type="GO" id="GO:0000712">
    <property type="term" value="P:resolution of meiotic recombination intermediates"/>
    <property type="evidence" value="ECO:0007669"/>
    <property type="project" value="TreeGrafter"/>
</dbReference>
<dbReference type="AlphaFoldDB" id="A0A8H7PYV1"/>
<sequence>MSSHAQLLTSLENRHGVLLQQDFLNRHFSDKKLVESANQEEEIYNAFLDTDIVQSSIPVIPPDFGQLHDVLFPASSKGIVLQINNIIDIENSAQSLLNTITVSNPVRQVYQQAPTESNAPVNFPRGTLKVEVTDGYRQITALEVKRIASLSMNTPIGAKILVKNCHIAHGTLMIEPASCQLLGGQVSCLYHGNMRKELERRLRLRLGHKIDEQDAVDDNQSPPLPLELNSGSRDRFIEIEDDVDAILQDALLDDVMDISDFASQDAHEPEIAHVSEPDYNFQQDDNDYDYEYDLSAEIDYEDEYVPLEVDTPKMSQELNDMVLRDDDDDDVFEVKVEKIKEEGSIITSVAQMKRILKSQTAQETEWQHIKKVTVEVNRIKAGKLLNYNGGRIHMLGYLELETGSNEKADRVPILFPIESLEQVYGEGIAELTEIYTAKSENNSQHLRSLVRKLLRAARVQLDMTDKAELEIENGVMAKVPYVTKYTPC</sequence>
<dbReference type="InterPro" id="IPR042470">
    <property type="entry name" value="RMI1_N_C_sf"/>
</dbReference>
<evidence type="ECO:0000313" key="5">
    <source>
        <dbReference type="Proteomes" id="UP000654370"/>
    </source>
</evidence>